<reference evidence="2" key="1">
    <citation type="submission" date="2020-02" db="EMBL/GenBank/DDBJ databases">
        <authorList>
            <person name="Meier V. D."/>
        </authorList>
    </citation>
    <scope>NUCLEOTIDE SEQUENCE</scope>
    <source>
        <strain evidence="2">AVDCRST_MAG71</strain>
    </source>
</reference>
<feature type="non-terminal residue" evidence="2">
    <location>
        <position position="125"/>
    </location>
</feature>
<dbReference type="EMBL" id="CADCUA010000498">
    <property type="protein sequence ID" value="CAA9339045.1"/>
    <property type="molecule type" value="Genomic_DNA"/>
</dbReference>
<evidence type="ECO:0000256" key="1">
    <source>
        <dbReference type="SAM" id="MobiDB-lite"/>
    </source>
</evidence>
<proteinExistence type="predicted"/>
<gene>
    <name evidence="2" type="ORF">AVDCRST_MAG71-2187</name>
</gene>
<organism evidence="2">
    <name type="scientific">uncultured Lysobacter sp</name>
    <dbReference type="NCBI Taxonomy" id="271060"/>
    <lineage>
        <taxon>Bacteria</taxon>
        <taxon>Pseudomonadati</taxon>
        <taxon>Pseudomonadota</taxon>
        <taxon>Gammaproteobacteria</taxon>
        <taxon>Lysobacterales</taxon>
        <taxon>Lysobacteraceae</taxon>
        <taxon>Lysobacter</taxon>
        <taxon>environmental samples</taxon>
    </lineage>
</organism>
<feature type="region of interest" description="Disordered" evidence="1">
    <location>
        <begin position="50"/>
        <end position="100"/>
    </location>
</feature>
<evidence type="ECO:0000313" key="2">
    <source>
        <dbReference type="EMBL" id="CAA9339045.1"/>
    </source>
</evidence>
<feature type="non-terminal residue" evidence="2">
    <location>
        <position position="1"/>
    </location>
</feature>
<dbReference type="GO" id="GO:0016829">
    <property type="term" value="F:lyase activity"/>
    <property type="evidence" value="ECO:0007669"/>
    <property type="project" value="UniProtKB-KW"/>
</dbReference>
<dbReference type="AlphaFoldDB" id="A0A6J4LRN8"/>
<sequence>ARVRHHRHPGPQARRRVLRRTARHHRRQALHGRRDVRCLDELRARRRARRDISVRWQSRDGRQRGDGRAGVQQPRTGRRTSRESARARWQRRRRTGPAHGMVLCRVLPRPGWQQAQRLLYQPGRL</sequence>
<protein>
    <submittedName>
        <fullName evidence="2">Lactoylglutathione lyase and related lyases</fullName>
    </submittedName>
</protein>
<feature type="region of interest" description="Disordered" evidence="1">
    <location>
        <begin position="1"/>
        <end position="31"/>
    </location>
</feature>
<keyword evidence="2" id="KW-0456">Lyase</keyword>
<accession>A0A6J4LRN8</accession>
<name>A0A6J4LRN8_9GAMM</name>
<feature type="compositionally biased region" description="Basic and acidic residues" evidence="1">
    <location>
        <begin position="50"/>
        <end position="67"/>
    </location>
</feature>